<feature type="domain" description="Ig-like" evidence="7">
    <location>
        <begin position="1017"/>
        <end position="1095"/>
    </location>
</feature>
<dbReference type="GO" id="GO:0005576">
    <property type="term" value="C:extracellular region"/>
    <property type="evidence" value="ECO:0007669"/>
    <property type="project" value="UniProtKB-SubCell"/>
</dbReference>
<accession>A0AAU9TLF3</accession>
<dbReference type="SUPFAM" id="SSF48726">
    <property type="entry name" value="Immunoglobulin"/>
    <property type="match status" value="8"/>
</dbReference>
<dbReference type="SUPFAM" id="SSF54060">
    <property type="entry name" value="His-Me finger endonucleases"/>
    <property type="match status" value="1"/>
</dbReference>
<dbReference type="Pfam" id="PF13895">
    <property type="entry name" value="Ig_2"/>
    <property type="match status" value="1"/>
</dbReference>
<dbReference type="GO" id="GO:0003676">
    <property type="term" value="F:nucleic acid binding"/>
    <property type="evidence" value="ECO:0007669"/>
    <property type="project" value="InterPro"/>
</dbReference>
<keyword evidence="6" id="KW-0393">Immunoglobulin domain</keyword>
<evidence type="ECO:0000313" key="8">
    <source>
        <dbReference type="EMBL" id="CAH2087946.1"/>
    </source>
</evidence>
<keyword evidence="5" id="KW-0325">Glycoprotein</keyword>
<keyword evidence="4" id="KW-1015">Disulfide bond</keyword>
<dbReference type="InterPro" id="IPR050958">
    <property type="entry name" value="Cell_Adh-Cytoskel_Orgn"/>
</dbReference>
<dbReference type="Pfam" id="PF07679">
    <property type="entry name" value="I-set"/>
    <property type="match status" value="5"/>
</dbReference>
<keyword evidence="3" id="KW-0732">Signal</keyword>
<evidence type="ECO:0000256" key="5">
    <source>
        <dbReference type="ARBA" id="ARBA00023180"/>
    </source>
</evidence>
<dbReference type="SUPFAM" id="SSF53300">
    <property type="entry name" value="vWA-like"/>
    <property type="match status" value="1"/>
</dbReference>
<organism evidence="8 9">
    <name type="scientific">Euphydryas editha</name>
    <name type="common">Edith's checkerspot</name>
    <dbReference type="NCBI Taxonomy" id="104508"/>
    <lineage>
        <taxon>Eukaryota</taxon>
        <taxon>Metazoa</taxon>
        <taxon>Ecdysozoa</taxon>
        <taxon>Arthropoda</taxon>
        <taxon>Hexapoda</taxon>
        <taxon>Insecta</taxon>
        <taxon>Pterygota</taxon>
        <taxon>Neoptera</taxon>
        <taxon>Endopterygota</taxon>
        <taxon>Lepidoptera</taxon>
        <taxon>Glossata</taxon>
        <taxon>Ditrysia</taxon>
        <taxon>Papilionoidea</taxon>
        <taxon>Nymphalidae</taxon>
        <taxon>Nymphalinae</taxon>
        <taxon>Euphydryas</taxon>
    </lineage>
</organism>
<dbReference type="SMART" id="SM00409">
    <property type="entry name" value="IG"/>
    <property type="match status" value="8"/>
</dbReference>
<dbReference type="InterPro" id="IPR056475">
    <property type="entry name" value="GBD_Hemicentin/VWA7"/>
</dbReference>
<dbReference type="Gene3D" id="3.40.570.10">
    <property type="entry name" value="Extracellular Endonuclease, subunit A"/>
    <property type="match status" value="1"/>
</dbReference>
<dbReference type="InterPro" id="IPR001604">
    <property type="entry name" value="Endo_G_ENPP1-like_dom"/>
</dbReference>
<comment type="subcellular location">
    <subcellularLocation>
        <location evidence="1">Secreted</location>
    </subcellularLocation>
</comment>
<feature type="domain" description="Ig-like" evidence="7">
    <location>
        <begin position="661"/>
        <end position="745"/>
    </location>
</feature>
<reference evidence="8" key="1">
    <citation type="submission" date="2022-03" db="EMBL/GenBank/DDBJ databases">
        <authorList>
            <person name="Tunstrom K."/>
        </authorList>
    </citation>
    <scope>NUCLEOTIDE SEQUENCE</scope>
</reference>
<dbReference type="InterPro" id="IPR044929">
    <property type="entry name" value="DNA/RNA_non-sp_Endonuclease_sf"/>
</dbReference>
<feature type="domain" description="Ig-like" evidence="7">
    <location>
        <begin position="841"/>
        <end position="931"/>
    </location>
</feature>
<dbReference type="InterPro" id="IPR056861">
    <property type="entry name" value="HMCN1-like_VWA"/>
</dbReference>
<dbReference type="PANTHER" id="PTHR45080:SF8">
    <property type="entry name" value="IG-LIKE DOMAIN-CONTAINING PROTEIN"/>
    <property type="match status" value="1"/>
</dbReference>
<dbReference type="InterPro" id="IPR013783">
    <property type="entry name" value="Ig-like_fold"/>
</dbReference>
<dbReference type="InterPro" id="IPR013098">
    <property type="entry name" value="Ig_I-set"/>
</dbReference>
<keyword evidence="9" id="KW-1185">Reference proteome</keyword>
<dbReference type="GO" id="GO:0007156">
    <property type="term" value="P:homophilic cell adhesion via plasma membrane adhesion molecules"/>
    <property type="evidence" value="ECO:0007669"/>
    <property type="project" value="TreeGrafter"/>
</dbReference>
<feature type="domain" description="Ig-like" evidence="7">
    <location>
        <begin position="477"/>
        <end position="561"/>
    </location>
</feature>
<feature type="domain" description="Ig-like" evidence="7">
    <location>
        <begin position="936"/>
        <end position="1012"/>
    </location>
</feature>
<evidence type="ECO:0000256" key="1">
    <source>
        <dbReference type="ARBA" id="ARBA00004613"/>
    </source>
</evidence>
<dbReference type="InterPro" id="IPR036465">
    <property type="entry name" value="vWFA_dom_sf"/>
</dbReference>
<dbReference type="InterPro" id="IPR007110">
    <property type="entry name" value="Ig-like_dom"/>
</dbReference>
<dbReference type="GO" id="GO:0005886">
    <property type="term" value="C:plasma membrane"/>
    <property type="evidence" value="ECO:0007669"/>
    <property type="project" value="TreeGrafter"/>
</dbReference>
<evidence type="ECO:0000256" key="3">
    <source>
        <dbReference type="ARBA" id="ARBA00022729"/>
    </source>
</evidence>
<feature type="domain" description="Ig-like" evidence="7">
    <location>
        <begin position="572"/>
        <end position="658"/>
    </location>
</feature>
<dbReference type="SMART" id="SM00408">
    <property type="entry name" value="IGc2"/>
    <property type="match status" value="8"/>
</dbReference>
<dbReference type="SMART" id="SM00892">
    <property type="entry name" value="Endonuclease_NS"/>
    <property type="match status" value="1"/>
</dbReference>
<dbReference type="InterPro" id="IPR036179">
    <property type="entry name" value="Ig-like_dom_sf"/>
</dbReference>
<dbReference type="FunFam" id="2.60.40.10:FF:000107">
    <property type="entry name" value="Myosin, light chain kinase a"/>
    <property type="match status" value="1"/>
</dbReference>
<feature type="domain" description="Ig-like" evidence="7">
    <location>
        <begin position="386"/>
        <end position="474"/>
    </location>
</feature>
<evidence type="ECO:0000256" key="2">
    <source>
        <dbReference type="ARBA" id="ARBA00022525"/>
    </source>
</evidence>
<dbReference type="InterPro" id="IPR003598">
    <property type="entry name" value="Ig_sub2"/>
</dbReference>
<dbReference type="Pfam" id="PF13927">
    <property type="entry name" value="Ig_3"/>
    <property type="match status" value="2"/>
</dbReference>
<dbReference type="Pfam" id="PF23560">
    <property type="entry name" value="GBD_Hemicentin"/>
    <property type="match status" value="1"/>
</dbReference>
<dbReference type="PANTHER" id="PTHR45080">
    <property type="entry name" value="CONTACTIN 5"/>
    <property type="match status" value="1"/>
</dbReference>
<dbReference type="Gene3D" id="3.40.50.410">
    <property type="entry name" value="von Willebrand factor, type A domain"/>
    <property type="match status" value="1"/>
</dbReference>
<keyword evidence="2" id="KW-0964">Secreted</keyword>
<dbReference type="PROSITE" id="PS50835">
    <property type="entry name" value="IG_LIKE"/>
    <property type="match status" value="8"/>
</dbReference>
<dbReference type="CDD" id="cd00096">
    <property type="entry name" value="Ig"/>
    <property type="match status" value="1"/>
</dbReference>
<proteinExistence type="predicted"/>
<dbReference type="Gene3D" id="2.60.40.10">
    <property type="entry name" value="Immunoglobulins"/>
    <property type="match status" value="8"/>
</dbReference>
<dbReference type="GO" id="GO:0032991">
    <property type="term" value="C:protein-containing complex"/>
    <property type="evidence" value="ECO:0007669"/>
    <property type="project" value="UniProtKB-ARBA"/>
</dbReference>
<evidence type="ECO:0000313" key="9">
    <source>
        <dbReference type="Proteomes" id="UP001153954"/>
    </source>
</evidence>
<dbReference type="EMBL" id="CAKOGL010000007">
    <property type="protein sequence ID" value="CAH2087946.1"/>
    <property type="molecule type" value="Genomic_DNA"/>
</dbReference>
<dbReference type="GO" id="GO:0016787">
    <property type="term" value="F:hydrolase activity"/>
    <property type="evidence" value="ECO:0007669"/>
    <property type="project" value="InterPro"/>
</dbReference>
<dbReference type="InterPro" id="IPR044925">
    <property type="entry name" value="His-Me_finger_sf"/>
</dbReference>
<feature type="domain" description="Ig-like" evidence="7">
    <location>
        <begin position="755"/>
        <end position="833"/>
    </location>
</feature>
<evidence type="ECO:0000256" key="6">
    <source>
        <dbReference type="ARBA" id="ARBA00023319"/>
    </source>
</evidence>
<gene>
    <name evidence="8" type="ORF">EEDITHA_LOCUS4149</name>
</gene>
<protein>
    <recommendedName>
        <fullName evidence="7">Ig-like domain-containing protein</fullName>
    </recommendedName>
</protein>
<dbReference type="Proteomes" id="UP001153954">
    <property type="component" value="Unassembled WGS sequence"/>
</dbReference>
<dbReference type="Pfam" id="PF01223">
    <property type="entry name" value="Endonuclease_NS"/>
    <property type="match status" value="1"/>
</dbReference>
<dbReference type="Pfam" id="PF25106">
    <property type="entry name" value="VWA_4"/>
    <property type="match status" value="1"/>
</dbReference>
<dbReference type="GO" id="GO:0046872">
    <property type="term" value="F:metal ion binding"/>
    <property type="evidence" value="ECO:0007669"/>
    <property type="project" value="InterPro"/>
</dbReference>
<comment type="caution">
    <text evidence="8">The sequence shown here is derived from an EMBL/GenBank/DDBJ whole genome shotgun (WGS) entry which is preliminary data.</text>
</comment>
<evidence type="ECO:0000256" key="4">
    <source>
        <dbReference type="ARBA" id="ARBA00023157"/>
    </source>
</evidence>
<sequence>MGDDIVQVKSKTNEVFDAVLNANSSKIDDFVLVTFSDPETKLRIITRDRNEFKRALDSIVIINGAGGDCPEYAMSGIELALEKSKPNSFFYVFTDASAKDHNKFERIKSLSQKKSIQVTFLLTGKCGRSSDTDYVVYDKIAEATSGQVFHIEKDDINKIINYIIASIKHKQTTLSESSFDSGYENKISFTVDSKVWDVIVSISAEKQQFDIIDPDGTVIETEIVAQTVTSTHKNDIRKIKTKPGVYTINLKSTGRTSVIVTGFTSICFEHGFSATEPVSLNDTSTMPLPGFKSYLSIALDNDKRDVVLKTVEIRDLKNNIIKELPVTLINEDKQFYTSDPFDPPTETFRIAINGFTNTGEKITRVSSTPVQPQKPELEEMVSKMSPTVIILSDDTIEVKHGESITLKCKLNGFPEPDVTWEDMSGTIWPSKEVPVDLPYDYMSVLTIDRVTKSLSITCKASNSEGYDAKSVNIVIKPYLNIIEYPKDVVIEYGASAEMKLIIDAFPPATIIWYKNDNKVTINDNFNISSDSSILTIKNMHLKLQGKYSVKVANEKEEKTISFKVKISGIEKPKIDKNVTDYFVKVGSDVDLYCRLLQGKPKPTLSWYITDRSKEQKKINESGETIHIDNLKKDDSRTYICVARNEIGKDYHVINLNVHYPPSIEVNIKNYNAKENEQIKLVCKVDGFPLPRIRWFKNGSEISSDSKYRTYHDNILRFSASIEDIGVYTCEASNFLGIAQEDINLNINAPIQVKSPKETVLNIQVGSSLVLPCVADGYPLPEIKWTFTDFESKILPRKLRADENNSIAIPRVQLEDEGFYICNVRNFAELAHVAYEVHVLAPPVIHNKLLEKTLNPVNGDLVLRIPCQADGRPKPTVSWTVDELNIALGTEWYDADENGTLIIKNVNEKSSGTYKCKAENSLGSDSEEFYVTVQPYPRNNGVTIKELYEEGTKANIKCDQPHNERDVVRWFKNGMLIKIGELTIPEIKISDSGLYSCRVSNFISSHSTHKMILVGHKPQFYTNEETDIEFYEGAVTVLECSASGYPTPTVTWLHNGHRIEETSNTYTLQMKTEDIGNYTCIVSNDFGNISRIYNVINEDCSIDIENDFTLDQPLIMNASTLRPIFKITGGLIRMLKNELILITCPESSILYDKFNIGKEKILVSCAGNQMFTISGRYVDFNDIKCKKQITPLAKATGKKCNTGNTELLLVGFSLRHQFEDVYEVCFDKDKNVTIYAKNNIDRFLANKLPKGPIKYVGSKYLPPNVNDIYECRDRCCFAKRLLVNPRDVSLGFPQVATYNDLNVSPQWSTCGTENWDEVERRVRSLVEFVDYSLIVLTGAYYEDIITSYRTYGSMYEDRPAPRYIWKVIINLQEEEALAIIQVNIPNLRATEASSHVLCADICDEIEWMINPEWRNVEKGFTYCCRLQDFTKAFDYDYIFKDYVGFTNVLRPKLLTEHSLT</sequence>
<dbReference type="InterPro" id="IPR003599">
    <property type="entry name" value="Ig_sub"/>
</dbReference>
<name>A0AAU9TLF3_EUPED</name>
<evidence type="ECO:0000259" key="7">
    <source>
        <dbReference type="PROSITE" id="PS50835"/>
    </source>
</evidence>